<evidence type="ECO:0000313" key="2">
    <source>
        <dbReference type="Proteomes" id="UP000242699"/>
    </source>
</evidence>
<dbReference type="InterPro" id="IPR036249">
    <property type="entry name" value="Thioredoxin-like_sf"/>
</dbReference>
<sequence>MQVRGDVIGHLYGPDKLQEVLGTQMDPQRVRVCQTQCWDHCEHAPVMWAEPHVGFTHATAKKLSQRLEVRNDGVMAKAYIPKEPQAHPSGAPAEPRLCPRCVRVNEWQTGLALPRILVMIAYFLHPHLIWLF</sequence>
<protein>
    <submittedName>
        <fullName evidence="1">Uncharacterized protein</fullName>
    </submittedName>
</protein>
<organism evidence="1 2">
    <name type="scientific">Sulfobacillus benefaciens</name>
    <dbReference type="NCBI Taxonomy" id="453960"/>
    <lineage>
        <taxon>Bacteria</taxon>
        <taxon>Bacillati</taxon>
        <taxon>Bacillota</taxon>
        <taxon>Clostridia</taxon>
        <taxon>Eubacteriales</taxon>
        <taxon>Clostridiales Family XVII. Incertae Sedis</taxon>
        <taxon>Sulfobacillus</taxon>
    </lineage>
</organism>
<dbReference type="SUPFAM" id="SSF52833">
    <property type="entry name" value="Thioredoxin-like"/>
    <property type="match status" value="1"/>
</dbReference>
<evidence type="ECO:0000313" key="1">
    <source>
        <dbReference type="EMBL" id="PSR29679.1"/>
    </source>
</evidence>
<name>A0A2T2X5B2_9FIRM</name>
<dbReference type="EMBL" id="PXYT01000014">
    <property type="protein sequence ID" value="PSR29679.1"/>
    <property type="molecule type" value="Genomic_DNA"/>
</dbReference>
<accession>A0A2T2X5B2</accession>
<gene>
    <name evidence="1" type="ORF">C7B43_07770</name>
</gene>
<reference evidence="1 2" key="1">
    <citation type="journal article" date="2014" name="BMC Genomics">
        <title>Comparison of environmental and isolate Sulfobacillus genomes reveals diverse carbon, sulfur, nitrogen, and hydrogen metabolisms.</title>
        <authorList>
            <person name="Justice N.B."/>
            <person name="Norman A."/>
            <person name="Brown C.T."/>
            <person name="Singh A."/>
            <person name="Thomas B.C."/>
            <person name="Banfield J.F."/>
        </authorList>
    </citation>
    <scope>NUCLEOTIDE SEQUENCE [LARGE SCALE GENOMIC DNA]</scope>
    <source>
        <strain evidence="1">AMDSBA1</strain>
    </source>
</reference>
<proteinExistence type="predicted"/>
<dbReference type="Proteomes" id="UP000242699">
    <property type="component" value="Unassembled WGS sequence"/>
</dbReference>
<dbReference type="AlphaFoldDB" id="A0A2T2X5B2"/>
<comment type="caution">
    <text evidence="1">The sequence shown here is derived from an EMBL/GenBank/DDBJ whole genome shotgun (WGS) entry which is preliminary data.</text>
</comment>